<dbReference type="Gene3D" id="3.30.565.10">
    <property type="entry name" value="Histidine kinase-like ATPase, C-terminal domain"/>
    <property type="match status" value="1"/>
</dbReference>
<dbReference type="InterPro" id="IPR036890">
    <property type="entry name" value="HATPase_C_sf"/>
</dbReference>
<dbReference type="InterPro" id="IPR003594">
    <property type="entry name" value="HATPase_dom"/>
</dbReference>
<protein>
    <recommendedName>
        <fullName evidence="3">histidine kinase</fullName>
        <ecNumber evidence="3">2.7.13.3</ecNumber>
    </recommendedName>
</protein>
<dbReference type="SMART" id="SM00387">
    <property type="entry name" value="HATPase_c"/>
    <property type="match status" value="1"/>
</dbReference>
<dbReference type="InterPro" id="IPR004358">
    <property type="entry name" value="Sig_transdc_His_kin-like_C"/>
</dbReference>
<dbReference type="EMBL" id="BARS01023420">
    <property type="protein sequence ID" value="GAG11326.1"/>
    <property type="molecule type" value="Genomic_DNA"/>
</dbReference>
<evidence type="ECO:0000256" key="8">
    <source>
        <dbReference type="ARBA" id="ARBA00022777"/>
    </source>
</evidence>
<comment type="caution">
    <text evidence="13">The sequence shown here is derived from an EMBL/GenBank/DDBJ whole genome shotgun (WGS) entry which is preliminary data.</text>
</comment>
<dbReference type="GO" id="GO:0005524">
    <property type="term" value="F:ATP binding"/>
    <property type="evidence" value="ECO:0007669"/>
    <property type="project" value="UniProtKB-KW"/>
</dbReference>
<dbReference type="SUPFAM" id="SSF55874">
    <property type="entry name" value="ATPase domain of HSP90 chaperone/DNA topoisomerase II/histidine kinase"/>
    <property type="match status" value="1"/>
</dbReference>
<dbReference type="FunFam" id="1.10.287.130:FF:000008">
    <property type="entry name" value="Two-component sensor histidine kinase"/>
    <property type="match status" value="1"/>
</dbReference>
<evidence type="ECO:0000259" key="12">
    <source>
        <dbReference type="PROSITE" id="PS50109"/>
    </source>
</evidence>
<dbReference type="AlphaFoldDB" id="X0WF44"/>
<evidence type="ECO:0000256" key="9">
    <source>
        <dbReference type="ARBA" id="ARBA00022840"/>
    </source>
</evidence>
<keyword evidence="7" id="KW-0547">Nucleotide-binding</keyword>
<evidence type="ECO:0000256" key="2">
    <source>
        <dbReference type="ARBA" id="ARBA00004236"/>
    </source>
</evidence>
<dbReference type="InterPro" id="IPR005467">
    <property type="entry name" value="His_kinase_dom"/>
</dbReference>
<evidence type="ECO:0000256" key="10">
    <source>
        <dbReference type="ARBA" id="ARBA00023012"/>
    </source>
</evidence>
<proteinExistence type="predicted"/>
<dbReference type="Pfam" id="PF00512">
    <property type="entry name" value="HisKA"/>
    <property type="match status" value="1"/>
</dbReference>
<comment type="catalytic activity">
    <reaction evidence="1">
        <text>ATP + protein L-histidine = ADP + protein N-phospho-L-histidine.</text>
        <dbReference type="EC" id="2.7.13.3"/>
    </reaction>
</comment>
<name>X0WF44_9ZZZZ</name>
<keyword evidence="9" id="KW-0067">ATP-binding</keyword>
<dbReference type="Pfam" id="PF02518">
    <property type="entry name" value="HATPase_c"/>
    <property type="match status" value="1"/>
</dbReference>
<dbReference type="PANTHER" id="PTHR43711:SF31">
    <property type="entry name" value="HISTIDINE KINASE"/>
    <property type="match status" value="1"/>
</dbReference>
<evidence type="ECO:0000256" key="5">
    <source>
        <dbReference type="ARBA" id="ARBA00022553"/>
    </source>
</evidence>
<dbReference type="PRINTS" id="PR00344">
    <property type="entry name" value="BCTRLSENSOR"/>
</dbReference>
<evidence type="ECO:0000256" key="4">
    <source>
        <dbReference type="ARBA" id="ARBA00022475"/>
    </source>
</evidence>
<dbReference type="InterPro" id="IPR050736">
    <property type="entry name" value="Sensor_HK_Regulatory"/>
</dbReference>
<dbReference type="SUPFAM" id="SSF47384">
    <property type="entry name" value="Homodimeric domain of signal transducing histidine kinase"/>
    <property type="match status" value="1"/>
</dbReference>
<feature type="non-terminal residue" evidence="13">
    <location>
        <position position="269"/>
    </location>
</feature>
<reference evidence="13" key="1">
    <citation type="journal article" date="2014" name="Front. Microbiol.">
        <title>High frequency of phylogenetically diverse reductive dehalogenase-homologous genes in deep subseafloor sedimentary metagenomes.</title>
        <authorList>
            <person name="Kawai M."/>
            <person name="Futagami T."/>
            <person name="Toyoda A."/>
            <person name="Takaki Y."/>
            <person name="Nishi S."/>
            <person name="Hori S."/>
            <person name="Arai W."/>
            <person name="Tsubouchi T."/>
            <person name="Morono Y."/>
            <person name="Uchiyama I."/>
            <person name="Ito T."/>
            <person name="Fujiyama A."/>
            <person name="Inagaki F."/>
            <person name="Takami H."/>
        </authorList>
    </citation>
    <scope>NUCLEOTIDE SEQUENCE</scope>
    <source>
        <strain evidence="13">Expedition CK06-06</strain>
    </source>
</reference>
<keyword evidence="11" id="KW-0472">Membrane</keyword>
<dbReference type="SMART" id="SM00388">
    <property type="entry name" value="HisKA"/>
    <property type="match status" value="1"/>
</dbReference>
<comment type="subcellular location">
    <subcellularLocation>
        <location evidence="2">Cell membrane</location>
    </subcellularLocation>
</comment>
<dbReference type="PROSITE" id="PS50109">
    <property type="entry name" value="HIS_KIN"/>
    <property type="match status" value="1"/>
</dbReference>
<keyword evidence="5" id="KW-0597">Phosphoprotein</keyword>
<sequence length="269" mass="29964">ATKREFEFSQDGKPKTFDCVVSCVFDQREQICGTAAVLHDITREKEISQMKNDFVSHVSHELKTPLASITAYSEMLADGEADDEQTRKEFYSVIQNQAQRLNRLIEDILNVSRIESGLIKVSKEPASLTMLIEEQLQMIKSYAEEKNIEVVGQKPIVFDQVSVDKDMISQVIVNLLSNAIKYTPAGGSVKIETEVDEIAHLARVSVTDTGVGIPEDEVEHVFDKFYRVGANKKQAKGTGLGLNLVKQIVEKVHNGRVFVTSKVDVGSTF</sequence>
<feature type="non-terminal residue" evidence="13">
    <location>
        <position position="1"/>
    </location>
</feature>
<keyword evidence="8" id="KW-0418">Kinase</keyword>
<dbReference type="FunFam" id="3.30.565.10:FF:000006">
    <property type="entry name" value="Sensor histidine kinase WalK"/>
    <property type="match status" value="1"/>
</dbReference>
<dbReference type="Gene3D" id="1.10.287.130">
    <property type="match status" value="1"/>
</dbReference>
<evidence type="ECO:0000313" key="13">
    <source>
        <dbReference type="EMBL" id="GAG11326.1"/>
    </source>
</evidence>
<feature type="domain" description="Histidine kinase" evidence="12">
    <location>
        <begin position="57"/>
        <end position="269"/>
    </location>
</feature>
<dbReference type="CDD" id="cd00075">
    <property type="entry name" value="HATPase"/>
    <property type="match status" value="1"/>
</dbReference>
<dbReference type="InterPro" id="IPR036097">
    <property type="entry name" value="HisK_dim/P_sf"/>
</dbReference>
<dbReference type="PANTHER" id="PTHR43711">
    <property type="entry name" value="TWO-COMPONENT HISTIDINE KINASE"/>
    <property type="match status" value="1"/>
</dbReference>
<accession>X0WF44</accession>
<keyword evidence="6" id="KW-0808">Transferase</keyword>
<dbReference type="InterPro" id="IPR003661">
    <property type="entry name" value="HisK_dim/P_dom"/>
</dbReference>
<dbReference type="EC" id="2.7.13.3" evidence="3"/>
<keyword evidence="4" id="KW-1003">Cell membrane</keyword>
<gene>
    <name evidence="13" type="ORF">S01H1_37290</name>
</gene>
<evidence type="ECO:0000256" key="6">
    <source>
        <dbReference type="ARBA" id="ARBA00022679"/>
    </source>
</evidence>
<keyword evidence="10" id="KW-0902">Two-component regulatory system</keyword>
<evidence type="ECO:0000256" key="1">
    <source>
        <dbReference type="ARBA" id="ARBA00000085"/>
    </source>
</evidence>
<evidence type="ECO:0000256" key="3">
    <source>
        <dbReference type="ARBA" id="ARBA00012438"/>
    </source>
</evidence>
<evidence type="ECO:0000256" key="11">
    <source>
        <dbReference type="ARBA" id="ARBA00023136"/>
    </source>
</evidence>
<organism evidence="13">
    <name type="scientific">marine sediment metagenome</name>
    <dbReference type="NCBI Taxonomy" id="412755"/>
    <lineage>
        <taxon>unclassified sequences</taxon>
        <taxon>metagenomes</taxon>
        <taxon>ecological metagenomes</taxon>
    </lineage>
</organism>
<dbReference type="CDD" id="cd00082">
    <property type="entry name" value="HisKA"/>
    <property type="match status" value="1"/>
</dbReference>
<dbReference type="GO" id="GO:0005886">
    <property type="term" value="C:plasma membrane"/>
    <property type="evidence" value="ECO:0007669"/>
    <property type="project" value="UniProtKB-SubCell"/>
</dbReference>
<evidence type="ECO:0000256" key="7">
    <source>
        <dbReference type="ARBA" id="ARBA00022741"/>
    </source>
</evidence>
<dbReference type="GO" id="GO:0000155">
    <property type="term" value="F:phosphorelay sensor kinase activity"/>
    <property type="evidence" value="ECO:0007669"/>
    <property type="project" value="InterPro"/>
</dbReference>